<dbReference type="eggNOG" id="COG1974">
    <property type="taxonomic scope" value="Bacteria"/>
</dbReference>
<evidence type="ECO:0000256" key="4">
    <source>
        <dbReference type="ARBA" id="ARBA00022813"/>
    </source>
</evidence>
<evidence type="ECO:0000256" key="5">
    <source>
        <dbReference type="ARBA" id="ARBA00023204"/>
    </source>
</evidence>
<evidence type="ECO:0000256" key="7">
    <source>
        <dbReference type="RuleBase" id="RU003991"/>
    </source>
</evidence>
<dbReference type="CDD" id="cd06529">
    <property type="entry name" value="S24_LexA-like"/>
    <property type="match status" value="1"/>
</dbReference>
<keyword evidence="2" id="KW-0227">DNA damage</keyword>
<dbReference type="PRINTS" id="PR00726">
    <property type="entry name" value="LEXASERPTASE"/>
</dbReference>
<dbReference type="OrthoDB" id="9787787at2"/>
<keyword evidence="10" id="KW-1185">Reference proteome</keyword>
<keyword evidence="3 7" id="KW-0378">Hydrolase</keyword>
<evidence type="ECO:0000313" key="10">
    <source>
        <dbReference type="Proteomes" id="UP000023775"/>
    </source>
</evidence>
<gene>
    <name evidence="9" type="ORF">G114_09137</name>
</gene>
<dbReference type="Gene3D" id="2.10.109.10">
    <property type="entry name" value="Umud Fragment, subunit A"/>
    <property type="match status" value="1"/>
</dbReference>
<dbReference type="GO" id="GO:0006355">
    <property type="term" value="P:regulation of DNA-templated transcription"/>
    <property type="evidence" value="ECO:0007669"/>
    <property type="project" value="InterPro"/>
</dbReference>
<keyword evidence="4 7" id="KW-0068">Autocatalytic cleavage</keyword>
<dbReference type="InterPro" id="IPR039418">
    <property type="entry name" value="LexA-like"/>
</dbReference>
<dbReference type="AlphaFoldDB" id="N9VAK4"/>
<accession>N9VAK4</accession>
<dbReference type="RefSeq" id="WP_005352084.1">
    <property type="nucleotide sequence ID" value="NZ_APVG01000019.1"/>
</dbReference>
<organism evidence="9 10">
    <name type="scientific">Aeromonas diversa CDC 2478-85</name>
    <dbReference type="NCBI Taxonomy" id="1268237"/>
    <lineage>
        <taxon>Bacteria</taxon>
        <taxon>Pseudomonadati</taxon>
        <taxon>Pseudomonadota</taxon>
        <taxon>Gammaproteobacteria</taxon>
        <taxon>Aeromonadales</taxon>
        <taxon>Aeromonadaceae</taxon>
        <taxon>Aeromonas</taxon>
    </lineage>
</organism>
<evidence type="ECO:0000259" key="8">
    <source>
        <dbReference type="Pfam" id="PF00717"/>
    </source>
</evidence>
<comment type="caution">
    <text evidence="9">The sequence shown here is derived from an EMBL/GenBank/DDBJ whole genome shotgun (WGS) entry which is preliminary data.</text>
</comment>
<comment type="similarity">
    <text evidence="1 7">Belongs to the peptidase S24 family.</text>
</comment>
<dbReference type="InterPro" id="IPR050077">
    <property type="entry name" value="LexA_repressor"/>
</dbReference>
<feature type="domain" description="Peptidase S24/S26A/S26B/S26C" evidence="8">
    <location>
        <begin position="16"/>
        <end position="129"/>
    </location>
</feature>
<name>N9VAK4_9GAMM</name>
<dbReference type="InterPro" id="IPR015927">
    <property type="entry name" value="Peptidase_S24_S26A/B/C"/>
</dbReference>
<dbReference type="GO" id="GO:0003677">
    <property type="term" value="F:DNA binding"/>
    <property type="evidence" value="ECO:0007669"/>
    <property type="project" value="InterPro"/>
</dbReference>
<dbReference type="PATRIC" id="fig|1268237.3.peg.1800"/>
<sequence>MIRPLTDPPSLPLPCFDSRVPCGFPSPAQDHAITPIDLNTLCVRHPAATYFVRACGESMTGAGIHDGDLLVVDRALTPRHGDVVIACLNGEFTVKRLQCHPRPALLPANPDYPALLLEADEPLELMGVVTFALHTLERGTS</sequence>
<dbReference type="SUPFAM" id="SSF51306">
    <property type="entry name" value="LexA/Signal peptidase"/>
    <property type="match status" value="1"/>
</dbReference>
<evidence type="ECO:0000256" key="1">
    <source>
        <dbReference type="ARBA" id="ARBA00007484"/>
    </source>
</evidence>
<reference evidence="9 10" key="1">
    <citation type="journal article" date="2013" name="Genome Announc.">
        <title>Draft Genome Sequence of the Aeromonas diversa Type Strain.</title>
        <authorList>
            <person name="Farfan M."/>
            <person name="Spataro N."/>
            <person name="Sanglas A."/>
            <person name="Albarral V."/>
            <person name="Loren J.G."/>
            <person name="Bosch E."/>
            <person name="Fuste M.C."/>
        </authorList>
    </citation>
    <scope>NUCLEOTIDE SEQUENCE [LARGE SCALE GENOMIC DNA]</scope>
    <source>
        <strain evidence="9 10">2478-85</strain>
    </source>
</reference>
<dbReference type="PANTHER" id="PTHR33516">
    <property type="entry name" value="LEXA REPRESSOR"/>
    <property type="match status" value="1"/>
</dbReference>
<evidence type="ECO:0000256" key="6">
    <source>
        <dbReference type="ARBA" id="ARBA00023236"/>
    </source>
</evidence>
<dbReference type="InterPro" id="IPR006197">
    <property type="entry name" value="Peptidase_S24_LexA"/>
</dbReference>
<protein>
    <submittedName>
        <fullName evidence="9">UmuD protein</fullName>
    </submittedName>
</protein>
<evidence type="ECO:0000256" key="2">
    <source>
        <dbReference type="ARBA" id="ARBA00022763"/>
    </source>
</evidence>
<proteinExistence type="inferred from homology"/>
<dbReference type="NCBIfam" id="NF007621">
    <property type="entry name" value="PRK10276.1"/>
    <property type="match status" value="1"/>
</dbReference>
<dbReference type="EMBL" id="APVG01000019">
    <property type="protein sequence ID" value="ENY72262.1"/>
    <property type="molecule type" value="Genomic_DNA"/>
</dbReference>
<dbReference type="GO" id="GO:0009432">
    <property type="term" value="P:SOS response"/>
    <property type="evidence" value="ECO:0007669"/>
    <property type="project" value="UniProtKB-KW"/>
</dbReference>
<keyword evidence="6" id="KW-0742">SOS response</keyword>
<evidence type="ECO:0000256" key="3">
    <source>
        <dbReference type="ARBA" id="ARBA00022801"/>
    </source>
</evidence>
<dbReference type="GO" id="GO:0016787">
    <property type="term" value="F:hydrolase activity"/>
    <property type="evidence" value="ECO:0007669"/>
    <property type="project" value="UniProtKB-KW"/>
</dbReference>
<evidence type="ECO:0000313" key="9">
    <source>
        <dbReference type="EMBL" id="ENY72262.1"/>
    </source>
</evidence>
<dbReference type="Pfam" id="PF00717">
    <property type="entry name" value="Peptidase_S24"/>
    <property type="match status" value="1"/>
</dbReference>
<dbReference type="InterPro" id="IPR036286">
    <property type="entry name" value="LexA/Signal_pep-like_sf"/>
</dbReference>
<keyword evidence="5" id="KW-0234">DNA repair</keyword>
<dbReference type="GO" id="GO:0006281">
    <property type="term" value="P:DNA repair"/>
    <property type="evidence" value="ECO:0007669"/>
    <property type="project" value="UniProtKB-KW"/>
</dbReference>
<dbReference type="PANTHER" id="PTHR33516:SF2">
    <property type="entry name" value="LEXA REPRESSOR-RELATED"/>
    <property type="match status" value="1"/>
</dbReference>
<dbReference type="Proteomes" id="UP000023775">
    <property type="component" value="Unassembled WGS sequence"/>
</dbReference>